<proteinExistence type="predicted"/>
<evidence type="ECO:0000256" key="1">
    <source>
        <dbReference type="SAM" id="MobiDB-lite"/>
    </source>
</evidence>
<gene>
    <name evidence="4" type="ORF">C7C46_21400</name>
</gene>
<dbReference type="Proteomes" id="UP000248039">
    <property type="component" value="Unassembled WGS sequence"/>
</dbReference>
<protein>
    <recommendedName>
        <fullName evidence="3">SAF domain-containing protein</fullName>
    </recommendedName>
</protein>
<dbReference type="InterPro" id="IPR013974">
    <property type="entry name" value="SAF"/>
</dbReference>
<feature type="transmembrane region" description="Helical" evidence="2">
    <location>
        <begin position="39"/>
        <end position="59"/>
    </location>
</feature>
<feature type="domain" description="SAF" evidence="3">
    <location>
        <begin position="66"/>
        <end position="129"/>
    </location>
</feature>
<dbReference type="RefSeq" id="WP_110671501.1">
    <property type="nucleotide sequence ID" value="NZ_PYBW01000081.1"/>
</dbReference>
<organism evidence="4 5">
    <name type="scientific">Streptomyces tateyamensis</name>
    <dbReference type="NCBI Taxonomy" id="565073"/>
    <lineage>
        <taxon>Bacteria</taxon>
        <taxon>Bacillati</taxon>
        <taxon>Actinomycetota</taxon>
        <taxon>Actinomycetes</taxon>
        <taxon>Kitasatosporales</taxon>
        <taxon>Streptomycetaceae</taxon>
        <taxon>Streptomyces</taxon>
    </lineage>
</organism>
<feature type="compositionally biased region" description="Polar residues" evidence="1">
    <location>
        <begin position="1"/>
        <end position="11"/>
    </location>
</feature>
<dbReference type="OrthoDB" id="3522397at2"/>
<comment type="caution">
    <text evidence="4">The sequence shown here is derived from an EMBL/GenBank/DDBJ whole genome shotgun (WGS) entry which is preliminary data.</text>
</comment>
<keyword evidence="2" id="KW-1133">Transmembrane helix</keyword>
<dbReference type="AlphaFoldDB" id="A0A2V4N5D7"/>
<evidence type="ECO:0000313" key="4">
    <source>
        <dbReference type="EMBL" id="PYC76746.1"/>
    </source>
</evidence>
<keyword evidence="2" id="KW-0812">Transmembrane</keyword>
<sequence>MENRTVPSPTLGTPVAPGRGEARPVAPTRSLRARRRRPGMVAMAVALIAAGGLGGAVLYNSTGQRIAVLALARDVPYGQPITANDLVVARISSDPALAPISAADLNRAVGLRATTDLHRGTLLLASDVTGAVVVQPGMQEVGLPVHTAQLPAAGLQVGQHIEIVLIGDQSAVGSSATMNAVVAQLGKGGDSQVIDVAVPVADATRLANWAAAGRFQILLAPKAAAAPAGSPSPSGSGSS</sequence>
<name>A0A2V4N5D7_9ACTN</name>
<feature type="region of interest" description="Disordered" evidence="1">
    <location>
        <begin position="1"/>
        <end position="27"/>
    </location>
</feature>
<dbReference type="Pfam" id="PF08666">
    <property type="entry name" value="SAF"/>
    <property type="match status" value="1"/>
</dbReference>
<keyword evidence="2" id="KW-0472">Membrane</keyword>
<dbReference type="EMBL" id="PYBW01000081">
    <property type="protein sequence ID" value="PYC76746.1"/>
    <property type="molecule type" value="Genomic_DNA"/>
</dbReference>
<evidence type="ECO:0000259" key="3">
    <source>
        <dbReference type="SMART" id="SM00858"/>
    </source>
</evidence>
<reference evidence="4 5" key="1">
    <citation type="submission" date="2018-03" db="EMBL/GenBank/DDBJ databases">
        <title>Bioinformatic expansion and discovery of thiopeptide antibiotics.</title>
        <authorList>
            <person name="Schwalen C.J."/>
            <person name="Hudson G.A."/>
            <person name="Mitchell D.A."/>
        </authorList>
    </citation>
    <scope>NUCLEOTIDE SEQUENCE [LARGE SCALE GENOMIC DNA]</scope>
    <source>
        <strain evidence="4 5">ATCC 21389</strain>
    </source>
</reference>
<dbReference type="CDD" id="cd11614">
    <property type="entry name" value="SAF_CpaB_FlgA_like"/>
    <property type="match status" value="1"/>
</dbReference>
<keyword evidence="5" id="KW-1185">Reference proteome</keyword>
<dbReference type="SMART" id="SM00858">
    <property type="entry name" value="SAF"/>
    <property type="match status" value="1"/>
</dbReference>
<accession>A0A2V4N5D7</accession>
<evidence type="ECO:0000313" key="5">
    <source>
        <dbReference type="Proteomes" id="UP000248039"/>
    </source>
</evidence>
<evidence type="ECO:0000256" key="2">
    <source>
        <dbReference type="SAM" id="Phobius"/>
    </source>
</evidence>